<reference evidence="14 15" key="1">
    <citation type="journal article" date="2024" name="Nat. Commun.">
        <title>Phylogenomics reveals the evolutionary origins of lichenization in chlorophyte algae.</title>
        <authorList>
            <person name="Puginier C."/>
            <person name="Libourel C."/>
            <person name="Otte J."/>
            <person name="Skaloud P."/>
            <person name="Haon M."/>
            <person name="Grisel S."/>
            <person name="Petersen M."/>
            <person name="Berrin J.G."/>
            <person name="Delaux P.M."/>
            <person name="Dal Grande F."/>
            <person name="Keller J."/>
        </authorList>
    </citation>
    <scope>NUCLEOTIDE SEQUENCE [LARGE SCALE GENOMIC DNA]</scope>
    <source>
        <strain evidence="14 15">SAG 2145</strain>
    </source>
</reference>
<evidence type="ECO:0000256" key="12">
    <source>
        <dbReference type="SAM" id="MobiDB-lite"/>
    </source>
</evidence>
<dbReference type="Proteomes" id="UP001438707">
    <property type="component" value="Unassembled WGS sequence"/>
</dbReference>
<keyword evidence="1" id="KW-0819">tRNA processing</keyword>
<evidence type="ECO:0000313" key="15">
    <source>
        <dbReference type="Proteomes" id="UP001438707"/>
    </source>
</evidence>
<evidence type="ECO:0000256" key="9">
    <source>
        <dbReference type="ARBA" id="ARBA00040502"/>
    </source>
</evidence>
<evidence type="ECO:0000256" key="11">
    <source>
        <dbReference type="ARBA" id="ARBA00047635"/>
    </source>
</evidence>
<keyword evidence="15" id="KW-1185">Reference proteome</keyword>
<evidence type="ECO:0000256" key="7">
    <source>
        <dbReference type="ARBA" id="ARBA00038326"/>
    </source>
</evidence>
<evidence type="ECO:0000256" key="1">
    <source>
        <dbReference type="ARBA" id="ARBA00022694"/>
    </source>
</evidence>
<evidence type="ECO:0000256" key="2">
    <source>
        <dbReference type="ARBA" id="ARBA00022723"/>
    </source>
</evidence>
<protein>
    <recommendedName>
        <fullName evidence="9">tRNA-specific adenosine deaminase 1</fullName>
        <ecNumber evidence="8">3.5.4.34</ecNumber>
    </recommendedName>
    <alternativeName>
        <fullName evidence="10">tRNA-specific adenosine-37 deaminase</fullName>
    </alternativeName>
</protein>
<evidence type="ECO:0000256" key="10">
    <source>
        <dbReference type="ARBA" id="ARBA00041760"/>
    </source>
</evidence>
<comment type="cofactor">
    <cofactor evidence="5">
        <name>1D-myo-inositol hexakisphosphate</name>
        <dbReference type="ChEBI" id="CHEBI:58130"/>
    </cofactor>
</comment>
<comment type="function">
    <text evidence="6">Specifically deaminates adenosine-37 to inosine in tRNA-Ala.</text>
</comment>
<comment type="caution">
    <text evidence="14">The sequence shown here is derived from an EMBL/GenBank/DDBJ whole genome shotgun (WGS) entry which is preliminary data.</text>
</comment>
<evidence type="ECO:0000256" key="5">
    <source>
        <dbReference type="ARBA" id="ARBA00037026"/>
    </source>
</evidence>
<feature type="region of interest" description="Disordered" evidence="12">
    <location>
        <begin position="286"/>
        <end position="329"/>
    </location>
</feature>
<feature type="region of interest" description="Disordered" evidence="12">
    <location>
        <begin position="561"/>
        <end position="607"/>
    </location>
</feature>
<dbReference type="EC" id="3.5.4.34" evidence="8"/>
<comment type="similarity">
    <text evidence="7">Belongs to the ADAT1 family.</text>
</comment>
<evidence type="ECO:0000313" key="14">
    <source>
        <dbReference type="EMBL" id="KAK9844667.1"/>
    </source>
</evidence>
<feature type="region of interest" description="Disordered" evidence="12">
    <location>
        <begin position="245"/>
        <end position="274"/>
    </location>
</feature>
<evidence type="ECO:0000256" key="3">
    <source>
        <dbReference type="ARBA" id="ARBA00022801"/>
    </source>
</evidence>
<dbReference type="PROSITE" id="PS50141">
    <property type="entry name" value="A_DEAMIN_EDITASE"/>
    <property type="match status" value="1"/>
</dbReference>
<sequence>MSDVARAVLEGYTSLSKTGKPQQHEHTVLAGIVASRTTLSGRPQQLSVLSIGTGAKCLGASQRSPVGQTVNDSHAEVIARRAFVRWLYSEIQRESASPAECLATTEARGSHLLVRVADRQFQMAPDIRLHMFISQAPCGDACIYPAPHCDRAMEPMCAERTLPQADVGPQIGSKPRVRRQLTTAQPGQTGAKALHADGKSTSPHNARASDLDCRGGLSQQEAVPVMVQHAEQLLSCTPNGNATCHSGSVPGSPEQAAAVRAGTEQTSCTAAQSSNPARQLMVEAPAAENTVHSSSHLKPSDTRPPSGLEQNAAAKQHQDRTYETHGHENLVLPEGRADCETGILRRKPGRGEPTLSMSCSDKLARWAMLGLQGCLAMEFLVEPVYLSSIHIGTRPDSSAEEKTASTEALHRAFSGRMACLADRLQPPFQHAKPEVHLEPLDLAALGLMACADRPVPAGMSINWSAPPSCSPSFWRQLPHQDTLHVSLAQQSSQQEVTLGVSGRRAGAPKKLKESGAVSWKILSSICPAAVLDLHLGLMQHKTQRQAADSLALIDHLSPDSSSQCQLEEGSSSCQAGPQGPGSSRSPHQPGLGWRQLDSVKNQGPFYP</sequence>
<dbReference type="GO" id="GO:0046872">
    <property type="term" value="F:metal ion binding"/>
    <property type="evidence" value="ECO:0007669"/>
    <property type="project" value="UniProtKB-KW"/>
</dbReference>
<organism evidence="14 15">
    <name type="scientific">Apatococcus lobatus</name>
    <dbReference type="NCBI Taxonomy" id="904363"/>
    <lineage>
        <taxon>Eukaryota</taxon>
        <taxon>Viridiplantae</taxon>
        <taxon>Chlorophyta</taxon>
        <taxon>core chlorophytes</taxon>
        <taxon>Trebouxiophyceae</taxon>
        <taxon>Chlorellales</taxon>
        <taxon>Chlorellaceae</taxon>
        <taxon>Apatococcus</taxon>
    </lineage>
</organism>
<dbReference type="InterPro" id="IPR002466">
    <property type="entry name" value="A_deamin"/>
</dbReference>
<gene>
    <name evidence="14" type="ORF">WJX74_005320</name>
</gene>
<dbReference type="PANTHER" id="PTHR46516">
    <property type="entry name" value="TRNA-SPECIFIC ADENOSINE DEAMINASE 1"/>
    <property type="match status" value="1"/>
</dbReference>
<dbReference type="PANTHER" id="PTHR46516:SF1">
    <property type="entry name" value="TRNA-SPECIFIC ADENOSINE DEAMINASE 1"/>
    <property type="match status" value="1"/>
</dbReference>
<dbReference type="GO" id="GO:0043829">
    <property type="term" value="F:tRNA-specific adenosine-37 deaminase activity"/>
    <property type="evidence" value="ECO:0007669"/>
    <property type="project" value="UniProtKB-EC"/>
</dbReference>
<comment type="catalytic activity">
    <reaction evidence="11">
        <text>adenosine(37) in tRNA(Ala) + H2O + H(+) = inosine(37) in tRNA(Ala) + NH4(+)</text>
        <dbReference type="Rhea" id="RHEA:50968"/>
        <dbReference type="Rhea" id="RHEA-COMP:12855"/>
        <dbReference type="Rhea" id="RHEA-COMP:12856"/>
        <dbReference type="ChEBI" id="CHEBI:15377"/>
        <dbReference type="ChEBI" id="CHEBI:15378"/>
        <dbReference type="ChEBI" id="CHEBI:28938"/>
        <dbReference type="ChEBI" id="CHEBI:74411"/>
        <dbReference type="ChEBI" id="CHEBI:82852"/>
        <dbReference type="EC" id="3.5.4.34"/>
    </reaction>
</comment>
<evidence type="ECO:0000259" key="13">
    <source>
        <dbReference type="PROSITE" id="PS50141"/>
    </source>
</evidence>
<feature type="domain" description="A to I editase" evidence="13">
    <location>
        <begin position="50"/>
        <end position="531"/>
    </location>
</feature>
<dbReference type="GO" id="GO:0003723">
    <property type="term" value="F:RNA binding"/>
    <property type="evidence" value="ECO:0007669"/>
    <property type="project" value="InterPro"/>
</dbReference>
<feature type="region of interest" description="Disordered" evidence="12">
    <location>
        <begin position="183"/>
        <end position="207"/>
    </location>
</feature>
<name>A0AAW1SGM4_9CHLO</name>
<dbReference type="EMBL" id="JALJOS010000001">
    <property type="protein sequence ID" value="KAK9844667.1"/>
    <property type="molecule type" value="Genomic_DNA"/>
</dbReference>
<feature type="compositionally biased region" description="Polar residues" evidence="12">
    <location>
        <begin position="561"/>
        <end position="586"/>
    </location>
</feature>
<feature type="compositionally biased region" description="Basic and acidic residues" evidence="12">
    <location>
        <begin position="316"/>
        <end position="328"/>
    </location>
</feature>
<dbReference type="SMART" id="SM00552">
    <property type="entry name" value="ADEAMc"/>
    <property type="match status" value="1"/>
</dbReference>
<keyword evidence="3" id="KW-0378">Hydrolase</keyword>
<dbReference type="GO" id="GO:0008033">
    <property type="term" value="P:tRNA processing"/>
    <property type="evidence" value="ECO:0007669"/>
    <property type="project" value="UniProtKB-KW"/>
</dbReference>
<accession>A0AAW1SGM4</accession>
<keyword evidence="4" id="KW-0862">Zinc</keyword>
<keyword evidence="2" id="KW-0479">Metal-binding</keyword>
<dbReference type="AlphaFoldDB" id="A0AAW1SGM4"/>
<evidence type="ECO:0000256" key="4">
    <source>
        <dbReference type="ARBA" id="ARBA00022833"/>
    </source>
</evidence>
<feature type="compositionally biased region" description="Polar residues" evidence="12">
    <location>
        <begin position="263"/>
        <end position="274"/>
    </location>
</feature>
<evidence type="ECO:0000256" key="8">
    <source>
        <dbReference type="ARBA" id="ARBA00038940"/>
    </source>
</evidence>
<proteinExistence type="inferred from homology"/>
<dbReference type="Pfam" id="PF02137">
    <property type="entry name" value="A_deamin"/>
    <property type="match status" value="1"/>
</dbReference>
<evidence type="ECO:0000256" key="6">
    <source>
        <dbReference type="ARBA" id="ARBA00037784"/>
    </source>
</evidence>